<organism evidence="2 3">
    <name type="scientific">Rubroshorea leprosula</name>
    <dbReference type="NCBI Taxonomy" id="152421"/>
    <lineage>
        <taxon>Eukaryota</taxon>
        <taxon>Viridiplantae</taxon>
        <taxon>Streptophyta</taxon>
        <taxon>Embryophyta</taxon>
        <taxon>Tracheophyta</taxon>
        <taxon>Spermatophyta</taxon>
        <taxon>Magnoliopsida</taxon>
        <taxon>eudicotyledons</taxon>
        <taxon>Gunneridae</taxon>
        <taxon>Pentapetalae</taxon>
        <taxon>rosids</taxon>
        <taxon>malvids</taxon>
        <taxon>Malvales</taxon>
        <taxon>Dipterocarpaceae</taxon>
        <taxon>Rubroshorea</taxon>
    </lineage>
</organism>
<comment type="caution">
    <text evidence="2">The sequence shown here is derived from an EMBL/GenBank/DDBJ whole genome shotgun (WGS) entry which is preliminary data.</text>
</comment>
<feature type="compositionally biased region" description="Basic and acidic residues" evidence="1">
    <location>
        <begin position="74"/>
        <end position="85"/>
    </location>
</feature>
<evidence type="ECO:0000256" key="1">
    <source>
        <dbReference type="SAM" id="MobiDB-lite"/>
    </source>
</evidence>
<accession>A0AAV5JSX4</accession>
<keyword evidence="3" id="KW-1185">Reference proteome</keyword>
<reference evidence="2 3" key="1">
    <citation type="journal article" date="2021" name="Commun. Biol.">
        <title>The genome of Shorea leprosula (Dipterocarpaceae) highlights the ecological relevance of drought in aseasonal tropical rainforests.</title>
        <authorList>
            <person name="Ng K.K.S."/>
            <person name="Kobayashi M.J."/>
            <person name="Fawcett J.A."/>
            <person name="Hatakeyama M."/>
            <person name="Paape T."/>
            <person name="Ng C.H."/>
            <person name="Ang C.C."/>
            <person name="Tnah L.H."/>
            <person name="Lee C.T."/>
            <person name="Nishiyama T."/>
            <person name="Sese J."/>
            <person name="O'Brien M.J."/>
            <person name="Copetti D."/>
            <person name="Mohd Noor M.I."/>
            <person name="Ong R.C."/>
            <person name="Putra M."/>
            <person name="Sireger I.Z."/>
            <person name="Indrioko S."/>
            <person name="Kosugi Y."/>
            <person name="Izuno A."/>
            <person name="Isagi Y."/>
            <person name="Lee S.L."/>
            <person name="Shimizu K.K."/>
        </authorList>
    </citation>
    <scope>NUCLEOTIDE SEQUENCE [LARGE SCALE GENOMIC DNA]</scope>
    <source>
        <strain evidence="2">214</strain>
    </source>
</reference>
<dbReference type="AlphaFoldDB" id="A0AAV5JSX4"/>
<feature type="compositionally biased region" description="Polar residues" evidence="1">
    <location>
        <begin position="1"/>
        <end position="12"/>
    </location>
</feature>
<dbReference type="Proteomes" id="UP001054252">
    <property type="component" value="Unassembled WGS sequence"/>
</dbReference>
<feature type="region of interest" description="Disordered" evidence="1">
    <location>
        <begin position="1"/>
        <end position="91"/>
    </location>
</feature>
<protein>
    <submittedName>
        <fullName evidence="2">Uncharacterized protein</fullName>
    </submittedName>
</protein>
<dbReference type="EMBL" id="BPVZ01000038">
    <property type="protein sequence ID" value="GKV13420.1"/>
    <property type="molecule type" value="Genomic_DNA"/>
</dbReference>
<name>A0AAV5JSX4_9ROSI</name>
<feature type="compositionally biased region" description="Basic and acidic residues" evidence="1">
    <location>
        <begin position="37"/>
        <end position="46"/>
    </location>
</feature>
<gene>
    <name evidence="2" type="ORF">SLEP1_g24427</name>
</gene>
<evidence type="ECO:0000313" key="3">
    <source>
        <dbReference type="Proteomes" id="UP001054252"/>
    </source>
</evidence>
<evidence type="ECO:0000313" key="2">
    <source>
        <dbReference type="EMBL" id="GKV13420.1"/>
    </source>
</evidence>
<proteinExistence type="predicted"/>
<sequence length="91" mass="10301">MPRNSNPHSSQRTGEKSRANPGFSRLRGKILSLKSCDLTRKEENSSRSHRVSQGGRKSVAWGACRVQGRRRRADHADKEEEKERTTQPSLS</sequence>